<dbReference type="RefSeq" id="XP_001885550.1">
    <property type="nucleotide sequence ID" value="XM_001885515.1"/>
</dbReference>
<dbReference type="Proteomes" id="UP000001194">
    <property type="component" value="Unassembled WGS sequence"/>
</dbReference>
<dbReference type="InterPro" id="IPR019734">
    <property type="entry name" value="TPR_rpt"/>
</dbReference>
<sequence length="1016" mass="113156">MIAASLKCAVTKEKSLMCHTPQTCNFGNLHTFAGLASAPLALLDTKNKGPTIFVLFLAHCDVLGAVTDHNQRTQTPRNSFLTTSSYYRPSNRHSKWRDSMYGQAKNCAGDIQTPSRQSDKLQLSAITNVPTDKNRDDVRDNDISVDTTQESAQTPQERKNKSRTTTPDTVREQDLYASQLLLKGNGYPLWDPQPKRHFGERSFPAGVAIGDVGIITADGGFDFLFNICVPAGHPINPRDLPSSFSPLSPQLSHTDICEFQEYAPGEYLASASVERVSSNNGLAFECSGSEGAILILPDGSYHRDLVHSAFARFRGYGLQNAQAWYRYISKTYGNIKNGDLHLVTGFDRAPSCGLAVYKNSGIQKSLLSFQGSIGTEHWEYSAGANYVRSKFVEKAREPSVAGISGRSESLCLFVRTFTITVAKSAWNDICPGISERAFSGLGATLPLGSFSDSCDFKVSGLPLSLIPNALVAITHDRDWYTVLQKGDNMIPGAAPLSKQIYDSNKICEEKNAVFFEWKKESTPIKRESSPALVVDTEITVGKSRQELEKSLAKNNSVSDHALVLHSLAYSLLAASRGLKDRSPTESVKFMDEAIKNLLEVLRLRSRNDPERPASLHLLATTIWTRYQLWNQRDDVDLAIRHYRDALALRPQECGYLSDLATALWTRYNLSRHSKDLEEAITNYRTAVSRRAKNHPGLPLLLGNLATALWTRYTQFKQPADMESAIANLRNASLSYPHPCDSRALSNLGNILLARFDRDNYEGDLEEAIAVYRSALEQTSASSHTRSEFHSNLADSIYRRYELAGHTKDLNEAIKLYSELLELPPPRHRDRITSLIIVAESLEARYTRFRKPEDQEKAYGYYRSALEICSSREPRRLNLLEILSAADLAHFRETGRVAALDAAVRYSREALSLQSPDGSARYKSLMTTLVVCLKARYEKLRRGEDKEEAKVYEREMRRSLRPSYGNARDLGRPQMLVTSGVPTGGTTGFTVGDTVHAGHGTHGTYPRGIHWQKPVST</sequence>
<dbReference type="EMBL" id="DS547122">
    <property type="protein sequence ID" value="EDR03697.1"/>
    <property type="molecule type" value="Genomic_DNA"/>
</dbReference>
<dbReference type="KEGG" id="lbc:LACBIDRAFT_331194"/>
<dbReference type="InParanoid" id="B0DNR5"/>
<feature type="region of interest" description="Disordered" evidence="1">
    <location>
        <begin position="110"/>
        <end position="172"/>
    </location>
</feature>
<reference evidence="2 3" key="1">
    <citation type="journal article" date="2008" name="Nature">
        <title>The genome of Laccaria bicolor provides insights into mycorrhizal symbiosis.</title>
        <authorList>
            <person name="Martin F."/>
            <person name="Aerts A."/>
            <person name="Ahren D."/>
            <person name="Brun A."/>
            <person name="Danchin E.G.J."/>
            <person name="Duchaussoy F."/>
            <person name="Gibon J."/>
            <person name="Kohler A."/>
            <person name="Lindquist E."/>
            <person name="Pereda V."/>
            <person name="Salamov A."/>
            <person name="Shapiro H.J."/>
            <person name="Wuyts J."/>
            <person name="Blaudez D."/>
            <person name="Buee M."/>
            <person name="Brokstein P."/>
            <person name="Canbaeck B."/>
            <person name="Cohen D."/>
            <person name="Courty P.E."/>
            <person name="Coutinho P.M."/>
            <person name="Delaruelle C."/>
            <person name="Detter J.C."/>
            <person name="Deveau A."/>
            <person name="DiFazio S."/>
            <person name="Duplessis S."/>
            <person name="Fraissinet-Tachet L."/>
            <person name="Lucic E."/>
            <person name="Frey-Klett P."/>
            <person name="Fourrey C."/>
            <person name="Feussner I."/>
            <person name="Gay G."/>
            <person name="Grimwood J."/>
            <person name="Hoegger P.J."/>
            <person name="Jain P."/>
            <person name="Kilaru S."/>
            <person name="Labbe J."/>
            <person name="Lin Y.C."/>
            <person name="Legue V."/>
            <person name="Le Tacon F."/>
            <person name="Marmeisse R."/>
            <person name="Melayah D."/>
            <person name="Montanini B."/>
            <person name="Muratet M."/>
            <person name="Nehls U."/>
            <person name="Niculita-Hirzel H."/>
            <person name="Oudot-Le Secq M.P."/>
            <person name="Peter M."/>
            <person name="Quesneville H."/>
            <person name="Rajashekar B."/>
            <person name="Reich M."/>
            <person name="Rouhier N."/>
            <person name="Schmutz J."/>
            <person name="Yin T."/>
            <person name="Chalot M."/>
            <person name="Henrissat B."/>
            <person name="Kuees U."/>
            <person name="Lucas S."/>
            <person name="Van de Peer Y."/>
            <person name="Podila G.K."/>
            <person name="Polle A."/>
            <person name="Pukkila P.J."/>
            <person name="Richardson P.M."/>
            <person name="Rouze P."/>
            <person name="Sanders I.R."/>
            <person name="Stajich J.E."/>
            <person name="Tunlid A."/>
            <person name="Tuskan G."/>
            <person name="Grigoriev I.V."/>
        </authorList>
    </citation>
    <scope>NUCLEOTIDE SEQUENCE [LARGE SCALE GENOMIC DNA]</scope>
    <source>
        <strain evidence="3">S238N-H82 / ATCC MYA-4686</strain>
    </source>
</reference>
<gene>
    <name evidence="2" type="ORF">LACBIDRAFT_331194</name>
</gene>
<keyword evidence="3" id="KW-1185">Reference proteome</keyword>
<name>B0DNR5_LACBS</name>
<accession>B0DNR5</accession>
<feature type="compositionally biased region" description="Basic and acidic residues" evidence="1">
    <location>
        <begin position="132"/>
        <end position="142"/>
    </location>
</feature>
<proteinExistence type="predicted"/>
<dbReference type="Gene3D" id="1.25.40.10">
    <property type="entry name" value="Tetratricopeptide repeat domain"/>
    <property type="match status" value="2"/>
</dbReference>
<dbReference type="OrthoDB" id="3030604at2759"/>
<organism evidence="3">
    <name type="scientific">Laccaria bicolor (strain S238N-H82 / ATCC MYA-4686)</name>
    <name type="common">Bicoloured deceiver</name>
    <name type="synonym">Laccaria laccata var. bicolor</name>
    <dbReference type="NCBI Taxonomy" id="486041"/>
    <lineage>
        <taxon>Eukaryota</taxon>
        <taxon>Fungi</taxon>
        <taxon>Dikarya</taxon>
        <taxon>Basidiomycota</taxon>
        <taxon>Agaricomycotina</taxon>
        <taxon>Agaricomycetes</taxon>
        <taxon>Agaricomycetidae</taxon>
        <taxon>Agaricales</taxon>
        <taxon>Agaricineae</taxon>
        <taxon>Hydnangiaceae</taxon>
        <taxon>Laccaria</taxon>
    </lineage>
</organism>
<dbReference type="GeneID" id="6081261"/>
<dbReference type="AlphaFoldDB" id="B0DNR5"/>
<dbReference type="SUPFAM" id="SSF81901">
    <property type="entry name" value="HCP-like"/>
    <property type="match status" value="1"/>
</dbReference>
<dbReference type="SMART" id="SM00028">
    <property type="entry name" value="TPR"/>
    <property type="match status" value="4"/>
</dbReference>
<dbReference type="HOGENOM" id="CLU_305238_0_0_1"/>
<feature type="compositionally biased region" description="Polar residues" evidence="1">
    <location>
        <begin position="112"/>
        <end position="131"/>
    </location>
</feature>
<evidence type="ECO:0000313" key="3">
    <source>
        <dbReference type="Proteomes" id="UP000001194"/>
    </source>
</evidence>
<protein>
    <submittedName>
        <fullName evidence="2">Predicted protein</fullName>
    </submittedName>
</protein>
<feature type="compositionally biased region" description="Polar residues" evidence="1">
    <location>
        <begin position="144"/>
        <end position="155"/>
    </location>
</feature>
<dbReference type="InterPro" id="IPR011990">
    <property type="entry name" value="TPR-like_helical_dom_sf"/>
</dbReference>
<evidence type="ECO:0000313" key="2">
    <source>
        <dbReference type="EMBL" id="EDR03697.1"/>
    </source>
</evidence>
<evidence type="ECO:0000256" key="1">
    <source>
        <dbReference type="SAM" id="MobiDB-lite"/>
    </source>
</evidence>